<feature type="repeat" description="TPR" evidence="1">
    <location>
        <begin position="37"/>
        <end position="70"/>
    </location>
</feature>
<evidence type="ECO:0000256" key="1">
    <source>
        <dbReference type="PROSITE-ProRule" id="PRU00339"/>
    </source>
</evidence>
<keyword evidence="1" id="KW-0802">TPR repeat</keyword>
<dbReference type="Proteomes" id="UP000219331">
    <property type="component" value="Unassembled WGS sequence"/>
</dbReference>
<dbReference type="Gene3D" id="1.25.40.10">
    <property type="entry name" value="Tetratricopeptide repeat domain"/>
    <property type="match status" value="2"/>
</dbReference>
<dbReference type="EMBL" id="OBML01000006">
    <property type="protein sequence ID" value="SOC10089.1"/>
    <property type="molecule type" value="Genomic_DNA"/>
</dbReference>
<dbReference type="AlphaFoldDB" id="A0A285SQ69"/>
<dbReference type="InterPro" id="IPR019734">
    <property type="entry name" value="TPR_rpt"/>
</dbReference>
<keyword evidence="3" id="KW-1185">Reference proteome</keyword>
<proteinExistence type="predicted"/>
<dbReference type="RefSeq" id="WP_176522086.1">
    <property type="nucleotide sequence ID" value="NZ_OBML01000006.1"/>
</dbReference>
<dbReference type="Pfam" id="PF13432">
    <property type="entry name" value="TPR_16"/>
    <property type="match status" value="2"/>
</dbReference>
<organism evidence="2 3">
    <name type="scientific">Stappia indica</name>
    <dbReference type="NCBI Taxonomy" id="538381"/>
    <lineage>
        <taxon>Bacteria</taxon>
        <taxon>Pseudomonadati</taxon>
        <taxon>Pseudomonadota</taxon>
        <taxon>Alphaproteobacteria</taxon>
        <taxon>Hyphomicrobiales</taxon>
        <taxon>Stappiaceae</taxon>
        <taxon>Stappia</taxon>
    </lineage>
</organism>
<dbReference type="PANTHER" id="PTHR44395">
    <property type="match status" value="1"/>
</dbReference>
<dbReference type="SMART" id="SM00028">
    <property type="entry name" value="TPR"/>
    <property type="match status" value="2"/>
</dbReference>
<protein>
    <submittedName>
        <fullName evidence="2">Tetratricopeptide repeat-containing protein</fullName>
    </submittedName>
</protein>
<dbReference type="InterPro" id="IPR011990">
    <property type="entry name" value="TPR-like_helical_dom_sf"/>
</dbReference>
<dbReference type="SUPFAM" id="SSF48452">
    <property type="entry name" value="TPR-like"/>
    <property type="match status" value="1"/>
</dbReference>
<feature type="repeat" description="TPR" evidence="1">
    <location>
        <begin position="105"/>
        <end position="138"/>
    </location>
</feature>
<accession>A0A285SQ69</accession>
<gene>
    <name evidence="2" type="ORF">SAMN05421512_106184</name>
</gene>
<evidence type="ECO:0000313" key="2">
    <source>
        <dbReference type="EMBL" id="SOC10089.1"/>
    </source>
</evidence>
<dbReference type="PANTHER" id="PTHR44395:SF1">
    <property type="entry name" value="PROTEIN O-MANNOSYL-TRANSFERASE TMTC3"/>
    <property type="match status" value="1"/>
</dbReference>
<reference evidence="2 3" key="1">
    <citation type="submission" date="2017-08" db="EMBL/GenBank/DDBJ databases">
        <authorList>
            <person name="de Groot N.N."/>
        </authorList>
    </citation>
    <scope>NUCLEOTIDE SEQUENCE [LARGE SCALE GENOMIC DNA]</scope>
    <source>
        <strain evidence="2 3">USBA 352</strain>
    </source>
</reference>
<evidence type="ECO:0000313" key="3">
    <source>
        <dbReference type="Proteomes" id="UP000219331"/>
    </source>
</evidence>
<sequence length="204" mass="21490">MTPAKAAELLPQALAAQDWETARKALKRLLRADAGNASLHYNLGLVLRRLGEADAAEASFAAALKLAPDHLNALFEKAAAAMDAGRHEVAEAGFALYVGKAPQDADGWLNLARLRLRRDAAGEAEQAFDRVLALRPSDKDAAIGKAEAGLRLGRPEASSNLRALFAELPGERPRLLKAMSQGPRGTIPLSSLALTSKTQPAGAG</sequence>
<dbReference type="PROSITE" id="PS50005">
    <property type="entry name" value="TPR"/>
    <property type="match status" value="2"/>
</dbReference>
<name>A0A285SQ69_9HYPH</name>